<dbReference type="PROSITE" id="PS50885">
    <property type="entry name" value="HAMP"/>
    <property type="match status" value="1"/>
</dbReference>
<evidence type="ECO:0000256" key="1">
    <source>
        <dbReference type="ARBA" id="ARBA00004141"/>
    </source>
</evidence>
<feature type="domain" description="Methyl-accepting transducer" evidence="9">
    <location>
        <begin position="276"/>
        <end position="512"/>
    </location>
</feature>
<accession>A0A369WQU4</accession>
<evidence type="ECO:0000259" key="10">
    <source>
        <dbReference type="PROSITE" id="PS50885"/>
    </source>
</evidence>
<feature type="domain" description="HAMP" evidence="10">
    <location>
        <begin position="218"/>
        <end position="271"/>
    </location>
</feature>
<dbReference type="Pfam" id="PF00015">
    <property type="entry name" value="MCPsignal"/>
    <property type="match status" value="1"/>
</dbReference>
<dbReference type="SMART" id="SM00304">
    <property type="entry name" value="HAMP"/>
    <property type="match status" value="1"/>
</dbReference>
<dbReference type="GO" id="GO:0035438">
    <property type="term" value="F:cyclic-di-GMP binding"/>
    <property type="evidence" value="ECO:0007669"/>
    <property type="project" value="InterPro"/>
</dbReference>
<dbReference type="Pfam" id="PF00672">
    <property type="entry name" value="HAMP"/>
    <property type="match status" value="1"/>
</dbReference>
<dbReference type="SMART" id="SM00283">
    <property type="entry name" value="MA"/>
    <property type="match status" value="1"/>
</dbReference>
<dbReference type="Pfam" id="PF13675">
    <property type="entry name" value="PilJ"/>
    <property type="match status" value="1"/>
</dbReference>
<dbReference type="OrthoDB" id="49457at2"/>
<dbReference type="CDD" id="cd06225">
    <property type="entry name" value="HAMP"/>
    <property type="match status" value="1"/>
</dbReference>
<reference evidence="11 12" key="1">
    <citation type="submission" date="2018-07" db="EMBL/GenBank/DDBJ databases">
        <title>Motiliproteus coralliicola sp. nov., a bacterium isolated from Coral.</title>
        <authorList>
            <person name="Wang G."/>
        </authorList>
    </citation>
    <scope>NUCLEOTIDE SEQUENCE [LARGE SCALE GENOMIC DNA]</scope>
    <source>
        <strain evidence="11 12">C34</strain>
    </source>
</reference>
<comment type="similarity">
    <text evidence="6">Belongs to the methyl-accepting chemotaxis (MCP) protein family.</text>
</comment>
<comment type="subcellular location">
    <subcellularLocation>
        <location evidence="1">Membrane</location>
        <topology evidence="1">Multi-pass membrane protein</topology>
    </subcellularLocation>
</comment>
<dbReference type="PANTHER" id="PTHR32089:SF112">
    <property type="entry name" value="LYSOZYME-LIKE PROTEIN-RELATED"/>
    <property type="match status" value="1"/>
</dbReference>
<dbReference type="InterPro" id="IPR029095">
    <property type="entry name" value="NarX-like_N"/>
</dbReference>
<comment type="caution">
    <text evidence="11">The sequence shown here is derived from an EMBL/GenBank/DDBJ whole genome shotgun (WGS) entry which is preliminary data.</text>
</comment>
<dbReference type="RefSeq" id="WP_114693628.1">
    <property type="nucleotide sequence ID" value="NZ_QQOH01000001.1"/>
</dbReference>
<dbReference type="GO" id="GO:0006935">
    <property type="term" value="P:chemotaxis"/>
    <property type="evidence" value="ECO:0007669"/>
    <property type="project" value="UniProtKB-ARBA"/>
</dbReference>
<dbReference type="SUPFAM" id="SSF141371">
    <property type="entry name" value="PilZ domain-like"/>
    <property type="match status" value="1"/>
</dbReference>
<dbReference type="SUPFAM" id="SSF58104">
    <property type="entry name" value="Methyl-accepting chemotaxis protein (MCP) signaling domain"/>
    <property type="match status" value="1"/>
</dbReference>
<dbReference type="PROSITE" id="PS50111">
    <property type="entry name" value="CHEMOTAXIS_TRANSDUC_2"/>
    <property type="match status" value="1"/>
</dbReference>
<keyword evidence="2 8" id="KW-0812">Transmembrane</keyword>
<dbReference type="Proteomes" id="UP000253769">
    <property type="component" value="Unassembled WGS sequence"/>
</dbReference>
<evidence type="ECO:0000256" key="3">
    <source>
        <dbReference type="ARBA" id="ARBA00022989"/>
    </source>
</evidence>
<feature type="transmembrane region" description="Helical" evidence="8">
    <location>
        <begin position="197"/>
        <end position="217"/>
    </location>
</feature>
<dbReference type="InterPro" id="IPR009875">
    <property type="entry name" value="PilZ_domain"/>
</dbReference>
<evidence type="ECO:0000259" key="9">
    <source>
        <dbReference type="PROSITE" id="PS50111"/>
    </source>
</evidence>
<evidence type="ECO:0000256" key="4">
    <source>
        <dbReference type="ARBA" id="ARBA00023136"/>
    </source>
</evidence>
<feature type="transmembrane region" description="Helical" evidence="8">
    <location>
        <begin position="23"/>
        <end position="43"/>
    </location>
</feature>
<protein>
    <submittedName>
        <fullName evidence="11">HAMP domain-containing protein</fullName>
    </submittedName>
</protein>
<name>A0A369WQU4_9GAMM</name>
<evidence type="ECO:0000256" key="8">
    <source>
        <dbReference type="SAM" id="Phobius"/>
    </source>
</evidence>
<dbReference type="AlphaFoldDB" id="A0A369WQU4"/>
<gene>
    <name evidence="11" type="ORF">DV711_00100</name>
</gene>
<dbReference type="InterPro" id="IPR004089">
    <property type="entry name" value="MCPsignal_dom"/>
</dbReference>
<evidence type="ECO:0000256" key="6">
    <source>
        <dbReference type="ARBA" id="ARBA00029447"/>
    </source>
</evidence>
<keyword evidence="3 8" id="KW-1133">Transmembrane helix</keyword>
<evidence type="ECO:0000256" key="5">
    <source>
        <dbReference type="ARBA" id="ARBA00023224"/>
    </source>
</evidence>
<keyword evidence="12" id="KW-1185">Reference proteome</keyword>
<proteinExistence type="inferred from homology"/>
<organism evidence="11 12">
    <name type="scientific">Motiliproteus coralliicola</name>
    <dbReference type="NCBI Taxonomy" id="2283196"/>
    <lineage>
        <taxon>Bacteria</taxon>
        <taxon>Pseudomonadati</taxon>
        <taxon>Pseudomonadota</taxon>
        <taxon>Gammaproteobacteria</taxon>
        <taxon>Oceanospirillales</taxon>
        <taxon>Oceanospirillaceae</taxon>
        <taxon>Motiliproteus</taxon>
    </lineage>
</organism>
<evidence type="ECO:0000256" key="7">
    <source>
        <dbReference type="PROSITE-ProRule" id="PRU00284"/>
    </source>
</evidence>
<dbReference type="EMBL" id="QQOH01000001">
    <property type="protein sequence ID" value="RDE24047.1"/>
    <property type="molecule type" value="Genomic_DNA"/>
</dbReference>
<dbReference type="InterPro" id="IPR003660">
    <property type="entry name" value="HAMP_dom"/>
</dbReference>
<dbReference type="Pfam" id="PF07238">
    <property type="entry name" value="PilZ"/>
    <property type="match status" value="1"/>
</dbReference>
<dbReference type="Gene3D" id="1.10.287.950">
    <property type="entry name" value="Methyl-accepting chemotaxis protein"/>
    <property type="match status" value="1"/>
</dbReference>
<dbReference type="Gene3D" id="6.10.340.10">
    <property type="match status" value="1"/>
</dbReference>
<dbReference type="GO" id="GO:0007165">
    <property type="term" value="P:signal transduction"/>
    <property type="evidence" value="ECO:0007669"/>
    <property type="project" value="UniProtKB-KW"/>
</dbReference>
<keyword evidence="4 8" id="KW-0472">Membrane</keyword>
<evidence type="ECO:0000313" key="12">
    <source>
        <dbReference type="Proteomes" id="UP000253769"/>
    </source>
</evidence>
<keyword evidence="5 7" id="KW-0807">Transducer</keyword>
<dbReference type="Gene3D" id="2.40.10.220">
    <property type="entry name" value="predicted glycosyltransferase like domains"/>
    <property type="match status" value="1"/>
</dbReference>
<sequence>MAHLADRLESLMRFNRLSVGKKLLGLSLMFVVVLSATVGYTLLTLSAQKSDGSVINIAGRQRMLTQKFTKEFFVALQQAQVQNIAFDPVPMQRTASLFEQSLSALRDGGTTYLDPGMNQPIGLPGTDTEKISAQLDEVEQLWLQLQQLITNAIASQPDSTQLEKIDQLSVEVLTSMNRAVVMLAQQSDRKVQMMLDTLVWTWAGALLASLLIAWLLARNITSPLYQVVSTTQRIGSGNLCAETISNDQRDELGLLMDNVERMRSMLSDVIHTVQQNSKQMSHSSMQIVTISDEISGISEQEKQSTELVLRAIGSLQQVASDVSSHIDEAHLSAQQTREVALQGVGVMEQSIGELSSAVDSVNVTANQLGSVKLATEKIHSIIEAIDTLAAQTNLLALNAAIEAARAGEQGRGFAVVADEVRGLATRTADSTTEITTLIHELTTQVDSSVDSMNRVTDQVNRSQQKSEQTLETLASMRADVERNSENSTQIAELNQQQVEQLTSLQQELNDLFDVLEVSSEKAGSTSLVAGDLHQVSDELDTLLARFKTDQVSAPVRHADDKRQSPRINNQLKVTLCQSGLSVVGLTQNLSMTGAEIKLLQPLNEREPLQLNIQLPEGQTQSLKLDGRIIRCSRSDDSHYLYGIRFDSLEVQQQQLLRLAFDYFRKAHSYA</sequence>
<evidence type="ECO:0000313" key="11">
    <source>
        <dbReference type="EMBL" id="RDE24047.1"/>
    </source>
</evidence>
<dbReference type="GO" id="GO:0016020">
    <property type="term" value="C:membrane"/>
    <property type="evidence" value="ECO:0007669"/>
    <property type="project" value="UniProtKB-SubCell"/>
</dbReference>
<evidence type="ECO:0000256" key="2">
    <source>
        <dbReference type="ARBA" id="ARBA00022692"/>
    </source>
</evidence>
<dbReference type="PANTHER" id="PTHR32089">
    <property type="entry name" value="METHYL-ACCEPTING CHEMOTAXIS PROTEIN MCPB"/>
    <property type="match status" value="1"/>
</dbReference>